<name>A0A1E4TTU7_PACTA</name>
<accession>A0A1E4TTU7</accession>
<protein>
    <submittedName>
        <fullName evidence="2">Uncharacterized protein</fullName>
    </submittedName>
</protein>
<reference evidence="3" key="1">
    <citation type="submission" date="2016-05" db="EMBL/GenBank/DDBJ databases">
        <title>Comparative genomics of biotechnologically important yeasts.</title>
        <authorList>
            <consortium name="DOE Joint Genome Institute"/>
            <person name="Riley R."/>
            <person name="Haridas S."/>
            <person name="Wolfe K.H."/>
            <person name="Lopes M.R."/>
            <person name="Hittinger C.T."/>
            <person name="Goker M."/>
            <person name="Salamov A."/>
            <person name="Wisecaver J."/>
            <person name="Long T.M."/>
            <person name="Aerts A.L."/>
            <person name="Barry K."/>
            <person name="Choi C."/>
            <person name="Clum A."/>
            <person name="Coughlan A.Y."/>
            <person name="Deshpande S."/>
            <person name="Douglass A.P."/>
            <person name="Hanson S.J."/>
            <person name="Klenk H.-P."/>
            <person name="Labutti K."/>
            <person name="Lapidus A."/>
            <person name="Lindquist E."/>
            <person name="Lipzen A."/>
            <person name="Meier-Kolthoff J.P."/>
            <person name="Ohm R.A."/>
            <person name="Otillar R.P."/>
            <person name="Pangilinan J."/>
            <person name="Peng Y."/>
            <person name="Rokas A."/>
            <person name="Rosa C.A."/>
            <person name="Scheuner C."/>
            <person name="Sibirny A.A."/>
            <person name="Slot J.C."/>
            <person name="Stielow J.B."/>
            <person name="Sun H."/>
            <person name="Kurtzman C.P."/>
            <person name="Blackwell M."/>
            <person name="Grigoriev I.V."/>
            <person name="Jeffries T.W."/>
        </authorList>
    </citation>
    <scope>NUCLEOTIDE SEQUENCE [LARGE SCALE GENOMIC DNA]</scope>
    <source>
        <strain evidence="3">NRRL Y-2460</strain>
    </source>
</reference>
<feature type="transmembrane region" description="Helical" evidence="1">
    <location>
        <begin position="115"/>
        <end position="136"/>
    </location>
</feature>
<evidence type="ECO:0000256" key="1">
    <source>
        <dbReference type="SAM" id="Phobius"/>
    </source>
</evidence>
<dbReference type="EMBL" id="KV454014">
    <property type="protein sequence ID" value="ODV95144.1"/>
    <property type="molecule type" value="Genomic_DNA"/>
</dbReference>
<organism evidence="2 3">
    <name type="scientific">Pachysolen tannophilus NRRL Y-2460</name>
    <dbReference type="NCBI Taxonomy" id="669874"/>
    <lineage>
        <taxon>Eukaryota</taxon>
        <taxon>Fungi</taxon>
        <taxon>Dikarya</taxon>
        <taxon>Ascomycota</taxon>
        <taxon>Saccharomycotina</taxon>
        <taxon>Pichiomycetes</taxon>
        <taxon>Pachysolenaceae</taxon>
        <taxon>Pachysolen</taxon>
    </lineage>
</organism>
<keyword evidence="1" id="KW-1133">Transmembrane helix</keyword>
<evidence type="ECO:0000313" key="2">
    <source>
        <dbReference type="EMBL" id="ODV95144.1"/>
    </source>
</evidence>
<sequence>MFKFLSKKIFGVGNKSEYNICLPHDDIESQQNNDDYNNFSCNQDNAIIISTSKDLCINTEKINEHKCYLYVNNNEKFFNNENSENSKIFENSVTIDISKIPARTREYTYSLFIEYLLDVLIIATFLLFLQVFYLYITNKNSIKNSEVEILKNFMKLPTGAQTSILDKLINIKDVANLKSTSIAGTITL</sequence>
<keyword evidence="1" id="KW-0472">Membrane</keyword>
<evidence type="ECO:0000313" key="3">
    <source>
        <dbReference type="Proteomes" id="UP000094236"/>
    </source>
</evidence>
<keyword evidence="1" id="KW-0812">Transmembrane</keyword>
<proteinExistence type="predicted"/>
<dbReference type="AlphaFoldDB" id="A0A1E4TTU7"/>
<keyword evidence="3" id="KW-1185">Reference proteome</keyword>
<dbReference type="Proteomes" id="UP000094236">
    <property type="component" value="Unassembled WGS sequence"/>
</dbReference>
<gene>
    <name evidence="2" type="ORF">PACTADRAFT_2854</name>
</gene>